<name>A0A975G0L5_9CAUL</name>
<feature type="binding site" evidence="4">
    <location>
        <position position="6"/>
    </location>
    <ligand>
        <name>a divalent metal cation</name>
        <dbReference type="ChEBI" id="CHEBI:60240"/>
        <label>1</label>
    </ligand>
</feature>
<dbReference type="AlphaFoldDB" id="A0A975G0L5"/>
<keyword evidence="2 4" id="KW-0479">Metal-binding</keyword>
<dbReference type="Pfam" id="PF01026">
    <property type="entry name" value="TatD_DNase"/>
    <property type="match status" value="1"/>
</dbReference>
<dbReference type="SUPFAM" id="SSF51556">
    <property type="entry name" value="Metallo-dependent hydrolases"/>
    <property type="match status" value="1"/>
</dbReference>
<gene>
    <name evidence="5" type="ORF">KCG34_03200</name>
</gene>
<dbReference type="GO" id="GO:0004536">
    <property type="term" value="F:DNA nuclease activity"/>
    <property type="evidence" value="ECO:0007669"/>
    <property type="project" value="InterPro"/>
</dbReference>
<dbReference type="GO" id="GO:0016788">
    <property type="term" value="F:hydrolase activity, acting on ester bonds"/>
    <property type="evidence" value="ECO:0007669"/>
    <property type="project" value="InterPro"/>
</dbReference>
<dbReference type="FunFam" id="3.20.20.140:FF:000005">
    <property type="entry name" value="TatD family hydrolase"/>
    <property type="match status" value="1"/>
</dbReference>
<dbReference type="PROSITE" id="PS01091">
    <property type="entry name" value="TATD_3"/>
    <property type="match status" value="1"/>
</dbReference>
<dbReference type="InterPro" id="IPR032466">
    <property type="entry name" value="Metal_Hydrolase"/>
</dbReference>
<dbReference type="Proteomes" id="UP000676409">
    <property type="component" value="Chromosome"/>
</dbReference>
<evidence type="ECO:0000313" key="5">
    <source>
        <dbReference type="EMBL" id="QUD88910.1"/>
    </source>
</evidence>
<dbReference type="InterPro" id="IPR015991">
    <property type="entry name" value="TatD/YcfH-like"/>
</dbReference>
<keyword evidence="3 5" id="KW-0378">Hydrolase</keyword>
<dbReference type="NCBIfam" id="TIGR00010">
    <property type="entry name" value="YchF/TatD family DNA exonuclease"/>
    <property type="match status" value="1"/>
</dbReference>
<feature type="binding site" evidence="4">
    <location>
        <position position="154"/>
    </location>
    <ligand>
        <name>a divalent metal cation</name>
        <dbReference type="ChEBI" id="CHEBI:60240"/>
        <label>2</label>
    </ligand>
</feature>
<dbReference type="KEGG" id="caul:KCG34_03200"/>
<protein>
    <submittedName>
        <fullName evidence="5">TatD family hydrolase</fullName>
    </submittedName>
</protein>
<evidence type="ECO:0000256" key="4">
    <source>
        <dbReference type="PIRSR" id="PIRSR005902-1"/>
    </source>
</evidence>
<dbReference type="CDD" id="cd01310">
    <property type="entry name" value="TatD_DNAse"/>
    <property type="match status" value="1"/>
</dbReference>
<feature type="binding site" evidence="4">
    <location>
        <position position="128"/>
    </location>
    <ligand>
        <name>a divalent metal cation</name>
        <dbReference type="ChEBI" id="CHEBI:60240"/>
        <label>2</label>
    </ligand>
</feature>
<dbReference type="PANTHER" id="PTHR46124">
    <property type="entry name" value="D-AMINOACYL-TRNA DEACYLASE"/>
    <property type="match status" value="1"/>
</dbReference>
<dbReference type="PIRSF" id="PIRSF005902">
    <property type="entry name" value="DNase_TatD"/>
    <property type="match status" value="1"/>
</dbReference>
<dbReference type="PANTHER" id="PTHR46124:SF2">
    <property type="entry name" value="D-AMINOACYL-TRNA DEACYLASE"/>
    <property type="match status" value="1"/>
</dbReference>
<feature type="binding site" evidence="4">
    <location>
        <position position="92"/>
    </location>
    <ligand>
        <name>a divalent metal cation</name>
        <dbReference type="ChEBI" id="CHEBI:60240"/>
        <label>1</label>
    </ligand>
</feature>
<dbReference type="InterPro" id="IPR018228">
    <property type="entry name" value="DNase_TatD-rel_CS"/>
</dbReference>
<evidence type="ECO:0000256" key="2">
    <source>
        <dbReference type="ARBA" id="ARBA00022723"/>
    </source>
</evidence>
<keyword evidence="6" id="KW-1185">Reference proteome</keyword>
<evidence type="ECO:0000256" key="1">
    <source>
        <dbReference type="ARBA" id="ARBA00009275"/>
    </source>
</evidence>
<dbReference type="Gene3D" id="3.20.20.140">
    <property type="entry name" value="Metal-dependent hydrolases"/>
    <property type="match status" value="1"/>
</dbReference>
<proteinExistence type="inferred from homology"/>
<dbReference type="PROSITE" id="PS01090">
    <property type="entry name" value="TATD_2"/>
    <property type="match status" value="1"/>
</dbReference>
<organism evidence="5 6">
    <name type="scientific">Phenylobacterium montanum</name>
    <dbReference type="NCBI Taxonomy" id="2823693"/>
    <lineage>
        <taxon>Bacteria</taxon>
        <taxon>Pseudomonadati</taxon>
        <taxon>Pseudomonadota</taxon>
        <taxon>Alphaproteobacteria</taxon>
        <taxon>Caulobacterales</taxon>
        <taxon>Caulobacteraceae</taxon>
        <taxon>Phenylobacterium</taxon>
    </lineage>
</organism>
<dbReference type="GO" id="GO:0005829">
    <property type="term" value="C:cytosol"/>
    <property type="evidence" value="ECO:0007669"/>
    <property type="project" value="TreeGrafter"/>
</dbReference>
<dbReference type="InterPro" id="IPR001130">
    <property type="entry name" value="TatD-like"/>
</dbReference>
<dbReference type="GO" id="GO:0046872">
    <property type="term" value="F:metal ion binding"/>
    <property type="evidence" value="ECO:0007669"/>
    <property type="project" value="UniProtKB-KW"/>
</dbReference>
<comment type="similarity">
    <text evidence="1">Belongs to the metallo-dependent hydrolases superfamily. TatD-type hydrolase family.</text>
</comment>
<feature type="binding site" evidence="4">
    <location>
        <position position="204"/>
    </location>
    <ligand>
        <name>a divalent metal cation</name>
        <dbReference type="ChEBI" id="CHEBI:60240"/>
        <label>1</label>
    </ligand>
</feature>
<dbReference type="RefSeq" id="WP_211938960.1">
    <property type="nucleotide sequence ID" value="NZ_CP073078.1"/>
</dbReference>
<accession>A0A975G0L5</accession>
<reference evidence="5" key="1">
    <citation type="submission" date="2021-04" db="EMBL/GenBank/DDBJ databases">
        <title>The complete genome sequence of Caulobacter sp. S6.</title>
        <authorList>
            <person name="Tang Y."/>
            <person name="Ouyang W."/>
            <person name="Liu Q."/>
            <person name="Huang B."/>
            <person name="Guo Z."/>
            <person name="Lei P."/>
        </authorList>
    </citation>
    <scope>NUCLEOTIDE SEQUENCE</scope>
    <source>
        <strain evidence="5">S6</strain>
    </source>
</reference>
<evidence type="ECO:0000313" key="6">
    <source>
        <dbReference type="Proteomes" id="UP000676409"/>
    </source>
</evidence>
<evidence type="ECO:0000256" key="3">
    <source>
        <dbReference type="ARBA" id="ARBA00022801"/>
    </source>
</evidence>
<dbReference type="EMBL" id="CP073078">
    <property type="protein sequence ID" value="QUD88910.1"/>
    <property type="molecule type" value="Genomic_DNA"/>
</dbReference>
<sequence>MLIDSHVNLHAPQFAEDQAEVIARARAAGVGLMVTISDKVSSFPAVKAIAEAHADIWCTVGTHPHEAKEDPDLKAETLIQLASHPRVVGIGETGLDFYYDLSPRDVQAQVFRAHIAAARETGLPLVVHSRDADEVMADILEAEHARGPFKLLLHCYTSGPELARRAAALGAWFSVSGIATFKAAEEVRAVIRDMPADRIIVETDCPYLAPVPMRGRRNEPAYLPHILAKLAELRGWSLNEAEARTEAAFFALFDRIPTPAEARP</sequence>